<dbReference type="GO" id="GO:1990966">
    <property type="term" value="P:ATP generation from poly-ADP-D-ribose"/>
    <property type="evidence" value="ECO:0007669"/>
    <property type="project" value="TreeGrafter"/>
</dbReference>
<proteinExistence type="predicted"/>
<dbReference type="InterPro" id="IPR007724">
    <property type="entry name" value="Poly_GlycHdrlase"/>
</dbReference>
<comment type="caution">
    <text evidence="2">The sequence shown here is derived from an EMBL/GenBank/DDBJ whole genome shotgun (WGS) entry which is preliminary data.</text>
</comment>
<dbReference type="PANTHER" id="PTHR12837:SF0">
    <property type="entry name" value="POLY(ADP-RIBOSE) GLYCOHYDROLASE"/>
    <property type="match status" value="1"/>
</dbReference>
<dbReference type="PANTHER" id="PTHR12837">
    <property type="entry name" value="POLY ADP-RIBOSE GLYCOHYDROLASE"/>
    <property type="match status" value="1"/>
</dbReference>
<dbReference type="Pfam" id="PF20811">
    <property type="entry name" value="PARG_cat_N"/>
    <property type="match status" value="1"/>
</dbReference>
<feature type="domain" description="PARG helical" evidence="1">
    <location>
        <begin position="33"/>
        <end position="72"/>
    </location>
</feature>
<evidence type="ECO:0000313" key="3">
    <source>
        <dbReference type="Proteomes" id="UP001415857"/>
    </source>
</evidence>
<organism evidence="2 3">
    <name type="scientific">Liquidambar formosana</name>
    <name type="common">Formosan gum</name>
    <dbReference type="NCBI Taxonomy" id="63359"/>
    <lineage>
        <taxon>Eukaryota</taxon>
        <taxon>Viridiplantae</taxon>
        <taxon>Streptophyta</taxon>
        <taxon>Embryophyta</taxon>
        <taxon>Tracheophyta</taxon>
        <taxon>Spermatophyta</taxon>
        <taxon>Magnoliopsida</taxon>
        <taxon>eudicotyledons</taxon>
        <taxon>Gunneridae</taxon>
        <taxon>Pentapetalae</taxon>
        <taxon>Saxifragales</taxon>
        <taxon>Altingiaceae</taxon>
        <taxon>Liquidambar</taxon>
    </lineage>
</organism>
<protein>
    <recommendedName>
        <fullName evidence="1">PARG helical domain-containing protein</fullName>
    </recommendedName>
</protein>
<dbReference type="InterPro" id="IPR048362">
    <property type="entry name" value="PARG_helical"/>
</dbReference>
<sequence length="102" mass="12057">MQFVCRSMFVENLRRLYHGFLSNRKQGPLSFRVFKGLYDSYSETLENKIKCIIHYFERIFSSMPVGFVSFERKVLPLESSSLQVPYPKADFWSKSVVSLCHF</sequence>
<dbReference type="GO" id="GO:0006282">
    <property type="term" value="P:regulation of DNA repair"/>
    <property type="evidence" value="ECO:0007669"/>
    <property type="project" value="InterPro"/>
</dbReference>
<name>A0AAP0WZE1_LIQFO</name>
<evidence type="ECO:0000313" key="2">
    <source>
        <dbReference type="EMBL" id="KAK9286584.1"/>
    </source>
</evidence>
<dbReference type="GO" id="GO:0005634">
    <property type="term" value="C:nucleus"/>
    <property type="evidence" value="ECO:0007669"/>
    <property type="project" value="TreeGrafter"/>
</dbReference>
<accession>A0AAP0WZE1</accession>
<dbReference type="GO" id="GO:0004649">
    <property type="term" value="F:poly(ADP-ribose) glycohydrolase activity"/>
    <property type="evidence" value="ECO:0007669"/>
    <property type="project" value="InterPro"/>
</dbReference>
<dbReference type="GO" id="GO:0005975">
    <property type="term" value="P:carbohydrate metabolic process"/>
    <property type="evidence" value="ECO:0007669"/>
    <property type="project" value="InterPro"/>
</dbReference>
<dbReference type="GO" id="GO:0005737">
    <property type="term" value="C:cytoplasm"/>
    <property type="evidence" value="ECO:0007669"/>
    <property type="project" value="TreeGrafter"/>
</dbReference>
<dbReference type="Proteomes" id="UP001415857">
    <property type="component" value="Unassembled WGS sequence"/>
</dbReference>
<keyword evidence="3" id="KW-1185">Reference proteome</keyword>
<dbReference type="EMBL" id="JBBPBK010000004">
    <property type="protein sequence ID" value="KAK9286584.1"/>
    <property type="molecule type" value="Genomic_DNA"/>
</dbReference>
<evidence type="ECO:0000259" key="1">
    <source>
        <dbReference type="Pfam" id="PF20811"/>
    </source>
</evidence>
<gene>
    <name evidence="2" type="ORF">L1049_014983</name>
</gene>
<reference evidence="2 3" key="1">
    <citation type="journal article" date="2024" name="Plant J.">
        <title>Genome sequences and population genomics reveal climatic adaptation and genomic divergence between two closely related sweetgum species.</title>
        <authorList>
            <person name="Xu W.Q."/>
            <person name="Ren C.Q."/>
            <person name="Zhang X.Y."/>
            <person name="Comes H.P."/>
            <person name="Liu X.H."/>
            <person name="Li Y.G."/>
            <person name="Kettle C.J."/>
            <person name="Jalonen R."/>
            <person name="Gaisberger H."/>
            <person name="Ma Y.Z."/>
            <person name="Qiu Y.X."/>
        </authorList>
    </citation>
    <scope>NUCLEOTIDE SEQUENCE [LARGE SCALE GENOMIC DNA]</scope>
    <source>
        <strain evidence="2">Hangzhou</strain>
    </source>
</reference>
<dbReference type="GO" id="GO:0009225">
    <property type="term" value="P:nucleotide-sugar metabolic process"/>
    <property type="evidence" value="ECO:0007669"/>
    <property type="project" value="TreeGrafter"/>
</dbReference>
<dbReference type="AlphaFoldDB" id="A0AAP0WZE1"/>